<feature type="compositionally biased region" description="Polar residues" evidence="1">
    <location>
        <begin position="115"/>
        <end position="137"/>
    </location>
</feature>
<feature type="compositionally biased region" description="Low complexity" evidence="1">
    <location>
        <begin position="100"/>
        <end position="114"/>
    </location>
</feature>
<evidence type="ECO:0000313" key="2">
    <source>
        <dbReference type="EMBL" id="CEK96779.1"/>
    </source>
</evidence>
<feature type="compositionally biased region" description="Polar residues" evidence="1">
    <location>
        <begin position="71"/>
        <end position="98"/>
    </location>
</feature>
<gene>
    <name evidence="2" type="primary">ORF213423</name>
</gene>
<feature type="non-terminal residue" evidence="2">
    <location>
        <position position="1"/>
    </location>
</feature>
<reference evidence="2" key="1">
    <citation type="submission" date="2014-12" db="EMBL/GenBank/DDBJ databases">
        <title>Insight into the proteome of Arion vulgaris.</title>
        <authorList>
            <person name="Aradska J."/>
            <person name="Bulat T."/>
            <person name="Smidak R."/>
            <person name="Sarate P."/>
            <person name="Gangsoo J."/>
            <person name="Sialana F."/>
            <person name="Bilban M."/>
            <person name="Lubec G."/>
        </authorList>
    </citation>
    <scope>NUCLEOTIDE SEQUENCE</scope>
    <source>
        <tissue evidence="2">Skin</tissue>
    </source>
</reference>
<dbReference type="EMBL" id="HACG01049914">
    <property type="protein sequence ID" value="CEK96779.1"/>
    <property type="molecule type" value="Transcribed_RNA"/>
</dbReference>
<feature type="compositionally biased region" description="Polar residues" evidence="1">
    <location>
        <begin position="1"/>
        <end position="36"/>
    </location>
</feature>
<feature type="compositionally biased region" description="Polar residues" evidence="1">
    <location>
        <begin position="216"/>
        <end position="235"/>
    </location>
</feature>
<protein>
    <submittedName>
        <fullName evidence="2">Uncharacterized protein</fullName>
    </submittedName>
</protein>
<dbReference type="AlphaFoldDB" id="A0A0B7BU78"/>
<feature type="region of interest" description="Disordered" evidence="1">
    <location>
        <begin position="1"/>
        <end position="49"/>
    </location>
</feature>
<organism evidence="2">
    <name type="scientific">Arion vulgaris</name>
    <dbReference type="NCBI Taxonomy" id="1028688"/>
    <lineage>
        <taxon>Eukaryota</taxon>
        <taxon>Metazoa</taxon>
        <taxon>Spiralia</taxon>
        <taxon>Lophotrochozoa</taxon>
        <taxon>Mollusca</taxon>
        <taxon>Gastropoda</taxon>
        <taxon>Heterobranchia</taxon>
        <taxon>Euthyneura</taxon>
        <taxon>Panpulmonata</taxon>
        <taxon>Eupulmonata</taxon>
        <taxon>Stylommatophora</taxon>
        <taxon>Helicina</taxon>
        <taxon>Arionoidea</taxon>
        <taxon>Arionidae</taxon>
        <taxon>Arion</taxon>
    </lineage>
</organism>
<sequence>QMNPQQMNAQQLSSTVAASMHPNSFPHSHPSMSGSENLDGYNEPISQPQTNVNLITVPIQDEGQYRPLPYINSSLAPHPNSPYSQSHLSMPNQTQAYTQPPLSSGTYSTPSTYPQMTAQPQNMTTPNSPQGLPFNQTGALHATSPGLMVNPRQMMGGNVHPNAPRVLMHAMTMAAAARAQGGGLMSTQGAGGQGIVNRFPPGGNWAPQRIIPPRMTQPQQRPHTEGQFNQSGYYH</sequence>
<feature type="region of interest" description="Disordered" evidence="1">
    <location>
        <begin position="213"/>
        <end position="235"/>
    </location>
</feature>
<accession>A0A0B7BU78</accession>
<evidence type="ECO:0000256" key="1">
    <source>
        <dbReference type="SAM" id="MobiDB-lite"/>
    </source>
</evidence>
<feature type="region of interest" description="Disordered" evidence="1">
    <location>
        <begin position="68"/>
        <end position="137"/>
    </location>
</feature>
<name>A0A0B7BU78_9EUPU</name>
<proteinExistence type="predicted"/>